<keyword evidence="2" id="KW-0732">Signal</keyword>
<name>A0A1L7XJJ3_9HELO</name>
<evidence type="ECO:0000313" key="3">
    <source>
        <dbReference type="EMBL" id="CZR65116.1"/>
    </source>
</evidence>
<sequence>MRFFSVAAVFLASSVLAHDIEKRDADVVTIPVYVTSVVTVPGGGASAVAHTDWSTVTHYVTESRKGYQTHSISMPPLKAYSKKRKPKPTHTPKVHHHSKHARGLEERDQTVIVHETVQDVHTIRPVHTEHIKSTVVVHETKVNKHGHAKVTGLPPLATVKKGRKHPKPTKAAAVQKDKRSFGAGWFA</sequence>
<gene>
    <name evidence="3" type="ORF">PAC_15016</name>
</gene>
<feature type="chain" id="PRO_5013018801" evidence="2">
    <location>
        <begin position="18"/>
        <end position="187"/>
    </location>
</feature>
<feature type="region of interest" description="Disordered" evidence="1">
    <location>
        <begin position="80"/>
        <end position="104"/>
    </location>
</feature>
<dbReference type="AlphaFoldDB" id="A0A1L7XJJ3"/>
<organism evidence="3 4">
    <name type="scientific">Phialocephala subalpina</name>
    <dbReference type="NCBI Taxonomy" id="576137"/>
    <lineage>
        <taxon>Eukaryota</taxon>
        <taxon>Fungi</taxon>
        <taxon>Dikarya</taxon>
        <taxon>Ascomycota</taxon>
        <taxon>Pezizomycotina</taxon>
        <taxon>Leotiomycetes</taxon>
        <taxon>Helotiales</taxon>
        <taxon>Mollisiaceae</taxon>
        <taxon>Phialocephala</taxon>
        <taxon>Phialocephala fortinii species complex</taxon>
    </lineage>
</organism>
<feature type="signal peptide" evidence="2">
    <location>
        <begin position="1"/>
        <end position="17"/>
    </location>
</feature>
<protein>
    <submittedName>
        <fullName evidence="3">Uncharacterized protein</fullName>
    </submittedName>
</protein>
<dbReference type="EMBL" id="FJOG01000029">
    <property type="protein sequence ID" value="CZR65116.1"/>
    <property type="molecule type" value="Genomic_DNA"/>
</dbReference>
<keyword evidence="4" id="KW-1185">Reference proteome</keyword>
<evidence type="ECO:0000313" key="4">
    <source>
        <dbReference type="Proteomes" id="UP000184330"/>
    </source>
</evidence>
<reference evidence="3 4" key="1">
    <citation type="submission" date="2016-03" db="EMBL/GenBank/DDBJ databases">
        <authorList>
            <person name="Ploux O."/>
        </authorList>
    </citation>
    <scope>NUCLEOTIDE SEQUENCE [LARGE SCALE GENOMIC DNA]</scope>
    <source>
        <strain evidence="3 4">UAMH 11012</strain>
    </source>
</reference>
<evidence type="ECO:0000256" key="2">
    <source>
        <dbReference type="SAM" id="SignalP"/>
    </source>
</evidence>
<accession>A0A1L7XJJ3</accession>
<evidence type="ECO:0000256" key="1">
    <source>
        <dbReference type="SAM" id="MobiDB-lite"/>
    </source>
</evidence>
<dbReference type="Proteomes" id="UP000184330">
    <property type="component" value="Unassembled WGS sequence"/>
</dbReference>
<feature type="compositionally biased region" description="Basic residues" evidence="1">
    <location>
        <begin position="80"/>
        <end position="101"/>
    </location>
</feature>
<dbReference type="OrthoDB" id="10420918at2759"/>
<proteinExistence type="predicted"/>